<dbReference type="InterPro" id="IPR000064">
    <property type="entry name" value="NLP_P60_dom"/>
</dbReference>
<evidence type="ECO:0000313" key="6">
    <source>
        <dbReference type="EMBL" id="UXC64368.1"/>
    </source>
</evidence>
<evidence type="ECO:0000256" key="3">
    <source>
        <dbReference type="ARBA" id="ARBA00022801"/>
    </source>
</evidence>
<dbReference type="PANTHER" id="PTHR47359">
    <property type="entry name" value="PEPTIDOGLYCAN DL-ENDOPEPTIDASE CWLO"/>
    <property type="match status" value="1"/>
</dbReference>
<accession>A0A9Q9MVH6</accession>
<dbReference type="PROSITE" id="PS51935">
    <property type="entry name" value="NLPC_P60"/>
    <property type="match status" value="1"/>
</dbReference>
<keyword evidence="4" id="KW-0788">Thiol protease</keyword>
<dbReference type="GeneID" id="75137181"/>
<feature type="domain" description="NlpC/P60" evidence="5">
    <location>
        <begin position="569"/>
        <end position="701"/>
    </location>
</feature>
<dbReference type="Proteomes" id="UP001058429">
    <property type="component" value="Chromosome"/>
</dbReference>
<dbReference type="InterPro" id="IPR007119">
    <property type="entry name" value="Phage_tail_spike_N"/>
</dbReference>
<evidence type="ECO:0000256" key="1">
    <source>
        <dbReference type="ARBA" id="ARBA00007074"/>
    </source>
</evidence>
<dbReference type="Pfam" id="PF00877">
    <property type="entry name" value="NLPC_P60"/>
    <property type="match status" value="1"/>
</dbReference>
<dbReference type="GO" id="GO:0008234">
    <property type="term" value="F:cysteine-type peptidase activity"/>
    <property type="evidence" value="ECO:0007669"/>
    <property type="project" value="UniProtKB-KW"/>
</dbReference>
<dbReference type="PANTHER" id="PTHR47359:SF3">
    <property type="entry name" value="NLP_P60 DOMAIN-CONTAINING PROTEIN-RELATED"/>
    <property type="match status" value="1"/>
</dbReference>
<dbReference type="InterPro" id="IPR051794">
    <property type="entry name" value="PG_Endopeptidase_C40"/>
</dbReference>
<evidence type="ECO:0000259" key="5">
    <source>
        <dbReference type="PROSITE" id="PS51935"/>
    </source>
</evidence>
<gene>
    <name evidence="6" type="ORF">N4562_04960</name>
</gene>
<keyword evidence="2" id="KW-0645">Protease</keyword>
<organism evidence="6 7">
    <name type="scientific">Ligilactobacillus agilis</name>
    <dbReference type="NCBI Taxonomy" id="1601"/>
    <lineage>
        <taxon>Bacteria</taxon>
        <taxon>Bacillati</taxon>
        <taxon>Bacillota</taxon>
        <taxon>Bacilli</taxon>
        <taxon>Lactobacillales</taxon>
        <taxon>Lactobacillaceae</taxon>
        <taxon>Ligilactobacillus</taxon>
    </lineage>
</organism>
<name>A0A9Q9MVH6_9LACO</name>
<reference evidence="6" key="1">
    <citation type="submission" date="2022-09" db="EMBL/GenBank/DDBJ databases">
        <title>Complete genome of Ligilactobacillus agilis AM_LB6, isolated from chicken feces.</title>
        <authorList>
            <person name="den Bakker H.C."/>
            <person name="Mann A."/>
        </authorList>
    </citation>
    <scope>NUCLEOTIDE SEQUENCE</scope>
    <source>
        <strain evidence="6">AM_LB6</strain>
    </source>
</reference>
<evidence type="ECO:0000256" key="4">
    <source>
        <dbReference type="ARBA" id="ARBA00022807"/>
    </source>
</evidence>
<dbReference type="InterPro" id="IPR010572">
    <property type="entry name" value="Tail_dom"/>
</dbReference>
<dbReference type="InterPro" id="IPR038765">
    <property type="entry name" value="Papain-like_cys_pep_sf"/>
</dbReference>
<comment type="similarity">
    <text evidence="1">Belongs to the peptidase C40 family.</text>
</comment>
<dbReference type="NCBIfam" id="TIGR01665">
    <property type="entry name" value="put_anti_recept"/>
    <property type="match status" value="1"/>
</dbReference>
<dbReference type="GO" id="GO:0006508">
    <property type="term" value="P:proteolysis"/>
    <property type="evidence" value="ECO:0007669"/>
    <property type="project" value="UniProtKB-KW"/>
</dbReference>
<evidence type="ECO:0000256" key="2">
    <source>
        <dbReference type="ARBA" id="ARBA00022670"/>
    </source>
</evidence>
<protein>
    <submittedName>
        <fullName evidence="6">NlpC/P60 family protein</fullName>
    </submittedName>
</protein>
<dbReference type="Pfam" id="PF06605">
    <property type="entry name" value="Prophage_tail"/>
    <property type="match status" value="1"/>
</dbReference>
<evidence type="ECO:0000313" key="7">
    <source>
        <dbReference type="Proteomes" id="UP001058429"/>
    </source>
</evidence>
<dbReference type="Gene3D" id="3.90.1720.10">
    <property type="entry name" value="endopeptidase domain like (from Nostoc punctiforme)"/>
    <property type="match status" value="1"/>
</dbReference>
<keyword evidence="3" id="KW-0378">Hydrolase</keyword>
<sequence length="703" mass="78133">MVAGGYLVTFKSNWDDGEVVLNSPNVGYNNRLLAATVTKDISSYDSFTFSILPNHKYYNDLNIYSTFVKVYRPVENDKLIFEGRIINISDSMDESGVLTKEVTCEGLEGFLHDSMQSFGEYHNLSPKDFLQKLIDRHNAQVDSFKKIALGSVNVTNSTDNVYRYTEDDKDTYDTIQDKLVSRLGGEIKLRHQDGQLFLDYVQRFGRHSTQEITLAKNLLSLTRNVSVEEFWTVLKPLGASIDRDNPNGDYTDANTAIPRITIKDVNNGNEFIRDEEMVKEFGVIIKQKTWDDVTDPGNLLSKGQNEVQNHSAFSLQLQVSYVDLAYVNPEKFVTLNCGDDVRVRSIIQGIDFNQRIASMTINLLDLASSSITLAPQSLNVTSYDAILQKQALADKDMIKHLEYANRQNKTVISTLKNDINKLIEENNQLRRDALVRQGSGQTVASGPTEPVNGDWGPVIKHAARLMNVNIDDSGVNLVKAQINLESSGNEKALGGDDGLSDGRASGLLQFKPRTFNYYALNGHKDIWKGFEQLLAFFNIPNALSQITGTHGWSPSGSPRYTDVPNKEVSGGAKKLQDTARKYLGVPYVWGGNRPIGSSPMSGMDCSSFVAQVYKDLGIGIPDYAVTTSLESMGHEIPRAQVQAGDMGFYGSHGASYHITLALDNKKMIYEPAPGQSCMEQDIDAYPPTWWVRNDQMARIVAGG</sequence>
<dbReference type="SUPFAM" id="SSF54001">
    <property type="entry name" value="Cysteine proteinases"/>
    <property type="match status" value="1"/>
</dbReference>
<proteinExistence type="inferred from homology"/>
<dbReference type="EMBL" id="CP104396">
    <property type="protein sequence ID" value="UXC64368.1"/>
    <property type="molecule type" value="Genomic_DNA"/>
</dbReference>
<dbReference type="InterPro" id="IPR023346">
    <property type="entry name" value="Lysozyme-like_dom_sf"/>
</dbReference>
<dbReference type="AlphaFoldDB" id="A0A9Q9MVH6"/>
<dbReference type="RefSeq" id="WP_260905033.1">
    <property type="nucleotide sequence ID" value="NZ_CP104396.1"/>
</dbReference>
<dbReference type="SUPFAM" id="SSF53955">
    <property type="entry name" value="Lysozyme-like"/>
    <property type="match status" value="1"/>
</dbReference>